<dbReference type="Pfam" id="PF07760">
    <property type="entry name" value="DUF1616"/>
    <property type="match status" value="1"/>
</dbReference>
<organism evidence="3 4">
    <name type="scientific">Aerophobetes bacterium</name>
    <dbReference type="NCBI Taxonomy" id="2030807"/>
    <lineage>
        <taxon>Bacteria</taxon>
        <taxon>Candidatus Aerophobota</taxon>
    </lineage>
</organism>
<comment type="caution">
    <text evidence="3">The sequence shown here is derived from an EMBL/GenBank/DDBJ whole genome shotgun (WGS) entry which is preliminary data.</text>
</comment>
<feature type="domain" description="DUF1616" evidence="2">
    <location>
        <begin position="17"/>
        <end position="278"/>
    </location>
</feature>
<sequence>MKIHIKNELLLIDILSLILIGIISLTSFKVARIILGLPFILFFPGYTLICALFPKKTQLDRIERIALSFGLSIAVVPLIGLILNYTPWGIRLYPILVSLTGFIIVMSILAWIRRSYVLPSERLSININIDFSSFSSQSKLDKILTVVLIGAIIAAIGTLIYVISTPKAGERFTEFYILGEGGKAEGYPRKLTVGEEAYVILGIVNHEYESVSYTVKVLIGGEENTFIGPVILEHEEKWEEKIGFTPTQPGENIKVEFLLFREDQANSEPYRSLHLWIDVSEKKILTF</sequence>
<accession>A0A497E147</accession>
<dbReference type="EMBL" id="QMPZ01000237">
    <property type="protein sequence ID" value="RLE06677.1"/>
    <property type="molecule type" value="Genomic_DNA"/>
</dbReference>
<evidence type="ECO:0000313" key="3">
    <source>
        <dbReference type="EMBL" id="RLE06677.1"/>
    </source>
</evidence>
<feature type="transmembrane region" description="Helical" evidence="1">
    <location>
        <begin position="65"/>
        <end position="86"/>
    </location>
</feature>
<keyword evidence="1" id="KW-0472">Membrane</keyword>
<keyword evidence="1" id="KW-0812">Transmembrane</keyword>
<dbReference type="InterPro" id="IPR011674">
    <property type="entry name" value="DUF1616"/>
</dbReference>
<dbReference type="AlphaFoldDB" id="A0A497E147"/>
<feature type="transmembrane region" description="Helical" evidence="1">
    <location>
        <begin position="33"/>
        <end position="53"/>
    </location>
</feature>
<feature type="transmembrane region" description="Helical" evidence="1">
    <location>
        <begin position="9"/>
        <end position="27"/>
    </location>
</feature>
<evidence type="ECO:0000256" key="1">
    <source>
        <dbReference type="SAM" id="Phobius"/>
    </source>
</evidence>
<proteinExistence type="predicted"/>
<protein>
    <recommendedName>
        <fullName evidence="2">DUF1616 domain-containing protein</fullName>
    </recommendedName>
</protein>
<reference evidence="3 4" key="1">
    <citation type="submission" date="2018-06" db="EMBL/GenBank/DDBJ databases">
        <title>Extensive metabolic versatility and redundancy in microbially diverse, dynamic hydrothermal sediments.</title>
        <authorList>
            <person name="Dombrowski N."/>
            <person name="Teske A."/>
            <person name="Baker B.J."/>
        </authorList>
    </citation>
    <scope>NUCLEOTIDE SEQUENCE [LARGE SCALE GENOMIC DNA]</scope>
    <source>
        <strain evidence="3">B47_G16</strain>
    </source>
</reference>
<feature type="transmembrane region" description="Helical" evidence="1">
    <location>
        <begin position="92"/>
        <end position="112"/>
    </location>
</feature>
<evidence type="ECO:0000313" key="4">
    <source>
        <dbReference type="Proteomes" id="UP000279422"/>
    </source>
</evidence>
<dbReference type="PIRSF" id="PIRSF018671">
    <property type="entry name" value="UCP018671"/>
    <property type="match status" value="1"/>
</dbReference>
<keyword evidence="1" id="KW-1133">Transmembrane helix</keyword>
<gene>
    <name evidence="3" type="ORF">DRJ00_09345</name>
</gene>
<dbReference type="InterPro" id="IPR014495">
    <property type="entry name" value="UCP018671"/>
</dbReference>
<name>A0A497E147_UNCAE</name>
<feature type="transmembrane region" description="Helical" evidence="1">
    <location>
        <begin position="143"/>
        <end position="163"/>
    </location>
</feature>
<dbReference type="Proteomes" id="UP000279422">
    <property type="component" value="Unassembled WGS sequence"/>
</dbReference>
<evidence type="ECO:0000259" key="2">
    <source>
        <dbReference type="Pfam" id="PF07760"/>
    </source>
</evidence>